<dbReference type="InterPro" id="IPR032471">
    <property type="entry name" value="AGRL2-4_GAIN_subdom_A"/>
</dbReference>
<reference evidence="4" key="1">
    <citation type="journal article" date="2023" name="Mol. Biol. Evol.">
        <title>Third-Generation Sequencing Reveals the Adaptive Role of the Epigenome in Three Deep-Sea Polychaetes.</title>
        <authorList>
            <person name="Perez M."/>
            <person name="Aroh O."/>
            <person name="Sun Y."/>
            <person name="Lan Y."/>
            <person name="Juniper S.K."/>
            <person name="Young C.R."/>
            <person name="Angers B."/>
            <person name="Qian P.Y."/>
        </authorList>
    </citation>
    <scope>NUCLEOTIDE SEQUENCE</scope>
    <source>
        <strain evidence="4">R07B-5</strain>
    </source>
</reference>
<keyword evidence="5" id="KW-1185">Reference proteome</keyword>
<dbReference type="InterPro" id="IPR001879">
    <property type="entry name" value="GPCR_2_extracellular_dom"/>
</dbReference>
<dbReference type="InterPro" id="IPR051587">
    <property type="entry name" value="Adhesion_GPCR"/>
</dbReference>
<keyword evidence="1" id="KW-1133">Transmembrane helix</keyword>
<dbReference type="GO" id="GO:0007189">
    <property type="term" value="P:adenylate cyclase-activating G protein-coupled receptor signaling pathway"/>
    <property type="evidence" value="ECO:0007669"/>
    <property type="project" value="TreeGrafter"/>
</dbReference>
<feature type="domain" description="Ig-like" evidence="3">
    <location>
        <begin position="4"/>
        <end position="99"/>
    </location>
</feature>
<dbReference type="InterPro" id="IPR036445">
    <property type="entry name" value="GPCR_2_extracell_dom_sf"/>
</dbReference>
<dbReference type="InterPro" id="IPR036179">
    <property type="entry name" value="Ig-like_dom_sf"/>
</dbReference>
<dbReference type="Gene3D" id="4.10.1240.10">
    <property type="entry name" value="GPCR, family 2, extracellular hormone receptor domain"/>
    <property type="match status" value="1"/>
</dbReference>
<dbReference type="SMART" id="SM00008">
    <property type="entry name" value="HormR"/>
    <property type="match status" value="1"/>
</dbReference>
<dbReference type="InterPro" id="IPR007110">
    <property type="entry name" value="Ig-like_dom"/>
</dbReference>
<dbReference type="PROSITE" id="PS50835">
    <property type="entry name" value="IG_LIKE"/>
    <property type="match status" value="1"/>
</dbReference>
<dbReference type="GO" id="GO:0004930">
    <property type="term" value="F:G protein-coupled receptor activity"/>
    <property type="evidence" value="ECO:0007669"/>
    <property type="project" value="InterPro"/>
</dbReference>
<evidence type="ECO:0000313" key="4">
    <source>
        <dbReference type="EMBL" id="KAK2175578.1"/>
    </source>
</evidence>
<dbReference type="Gene3D" id="1.25.40.610">
    <property type="match status" value="1"/>
</dbReference>
<evidence type="ECO:0000256" key="1">
    <source>
        <dbReference type="SAM" id="Phobius"/>
    </source>
</evidence>
<organism evidence="4 5">
    <name type="scientific">Ridgeia piscesae</name>
    <name type="common">Tubeworm</name>
    <dbReference type="NCBI Taxonomy" id="27915"/>
    <lineage>
        <taxon>Eukaryota</taxon>
        <taxon>Metazoa</taxon>
        <taxon>Spiralia</taxon>
        <taxon>Lophotrochozoa</taxon>
        <taxon>Annelida</taxon>
        <taxon>Polychaeta</taxon>
        <taxon>Sedentaria</taxon>
        <taxon>Canalipalpata</taxon>
        <taxon>Sabellida</taxon>
        <taxon>Siboglinidae</taxon>
        <taxon>Ridgeia</taxon>
    </lineage>
</organism>
<gene>
    <name evidence="4" type="ORF">NP493_725g01002</name>
</gene>
<dbReference type="Pfam" id="PF02793">
    <property type="entry name" value="HRM"/>
    <property type="match status" value="1"/>
</dbReference>
<evidence type="ECO:0008006" key="6">
    <source>
        <dbReference type="Google" id="ProtNLM"/>
    </source>
</evidence>
<accession>A0AAD9KQ26</accession>
<keyword evidence="1" id="KW-0472">Membrane</keyword>
<proteinExistence type="predicted"/>
<dbReference type="AlphaFoldDB" id="A0AAD9KQ26"/>
<dbReference type="InterPro" id="IPR013783">
    <property type="entry name" value="Ig-like_fold"/>
</dbReference>
<dbReference type="PANTHER" id="PTHR45813">
    <property type="entry name" value="IG-LIKE DOMAIN-CONTAINING PROTEIN"/>
    <property type="match status" value="1"/>
</dbReference>
<sequence length="326" mass="35234">MTPPKVFVRPLTVTVFRKEAVVLNCRVIGGGGGVETIGTAVITWYRDNISIPENDTTAVVTHGGMTSQLNISSAEKSEHFDCIAKNVAGPSTRVGCKVTVVDRGFSKLCEEERTDGLSWTQTVAGMTARQPCPRGFIGEASRSCVETPEGRGTWQPPNMMGCVTKAFVDVKEMLEQMDDGIGANDRDVAAKMLESATNVTEELPPGDINVAINLMRAVISVEKADVNTSVAIVRTVNNLLMSRNADSWARVQKVKPQKGVVIMRVVEKAGLLFAAQVTPGSNDSLELDNLGTRCFVTVHFSLVSSIDVIICMLCYIHVNIVSTKRS</sequence>
<dbReference type="EMBL" id="JAODUO010000722">
    <property type="protein sequence ID" value="KAK2175578.1"/>
    <property type="molecule type" value="Genomic_DNA"/>
</dbReference>
<evidence type="ECO:0000259" key="3">
    <source>
        <dbReference type="PROSITE" id="PS50835"/>
    </source>
</evidence>
<dbReference type="Gene3D" id="2.60.40.10">
    <property type="entry name" value="Immunoglobulins"/>
    <property type="match status" value="1"/>
</dbReference>
<name>A0AAD9KQ26_RIDPI</name>
<dbReference type="SUPFAM" id="SSF48726">
    <property type="entry name" value="Immunoglobulin"/>
    <property type="match status" value="1"/>
</dbReference>
<evidence type="ECO:0000313" key="5">
    <source>
        <dbReference type="Proteomes" id="UP001209878"/>
    </source>
</evidence>
<keyword evidence="1" id="KW-0812">Transmembrane</keyword>
<dbReference type="Proteomes" id="UP001209878">
    <property type="component" value="Unassembled WGS sequence"/>
</dbReference>
<comment type="caution">
    <text evidence="4">The sequence shown here is derived from an EMBL/GenBank/DDBJ whole genome shotgun (WGS) entry which is preliminary data.</text>
</comment>
<dbReference type="Pfam" id="PF16489">
    <property type="entry name" value="GAIN"/>
    <property type="match status" value="1"/>
</dbReference>
<dbReference type="PROSITE" id="PS50227">
    <property type="entry name" value="G_PROTEIN_RECEP_F2_3"/>
    <property type="match status" value="1"/>
</dbReference>
<dbReference type="GO" id="GO:0016020">
    <property type="term" value="C:membrane"/>
    <property type="evidence" value="ECO:0007669"/>
    <property type="project" value="InterPro"/>
</dbReference>
<evidence type="ECO:0000259" key="2">
    <source>
        <dbReference type="PROSITE" id="PS50227"/>
    </source>
</evidence>
<protein>
    <recommendedName>
        <fullName evidence="6">Ig-like domain-containing protein</fullName>
    </recommendedName>
</protein>
<feature type="domain" description="G-protein coupled receptors family 2 profile 1" evidence="2">
    <location>
        <begin position="95"/>
        <end position="166"/>
    </location>
</feature>
<feature type="transmembrane region" description="Helical" evidence="1">
    <location>
        <begin position="298"/>
        <end position="318"/>
    </location>
</feature>
<dbReference type="PANTHER" id="PTHR45813:SF8">
    <property type="entry name" value="IG-LIKE DOMAIN-CONTAINING PROTEIN"/>
    <property type="match status" value="1"/>
</dbReference>